<dbReference type="GO" id="GO:0005525">
    <property type="term" value="F:GTP binding"/>
    <property type="evidence" value="ECO:0007669"/>
    <property type="project" value="UniProtKB-KW"/>
</dbReference>
<dbReference type="OrthoDB" id="2011769at2759"/>
<keyword evidence="1 3" id="KW-0547">Nucleotide-binding</keyword>
<keyword evidence="2 3" id="KW-0342">GTP-binding</keyword>
<evidence type="ECO:0000313" key="5">
    <source>
        <dbReference type="Proteomes" id="UP001165082"/>
    </source>
</evidence>
<proteinExistence type="predicted"/>
<name>A0A9W7A0Z4_9STRA</name>
<dbReference type="InterPro" id="IPR006689">
    <property type="entry name" value="Small_GTPase_ARF/SAR"/>
</dbReference>
<feature type="binding site" evidence="3">
    <location>
        <begin position="66"/>
        <end position="69"/>
    </location>
    <ligand>
        <name>GTP</name>
        <dbReference type="ChEBI" id="CHEBI:37565"/>
    </ligand>
</feature>
<accession>A0A9W7A0Z4</accession>
<keyword evidence="5" id="KW-1185">Reference proteome</keyword>
<dbReference type="Gene3D" id="3.40.50.300">
    <property type="entry name" value="P-loop containing nucleotide triphosphate hydrolases"/>
    <property type="match status" value="2"/>
</dbReference>
<dbReference type="AlphaFoldDB" id="A0A9W7A0Z4"/>
<comment type="caution">
    <text evidence="4">The sequence shown here is derived from an EMBL/GenBank/DDBJ whole genome shotgun (WGS) entry which is preliminary data.</text>
</comment>
<dbReference type="EMBL" id="BRXZ01002373">
    <property type="protein sequence ID" value="GMH60683.1"/>
    <property type="molecule type" value="Genomic_DNA"/>
</dbReference>
<dbReference type="Pfam" id="PF00025">
    <property type="entry name" value="Arf"/>
    <property type="match status" value="2"/>
</dbReference>
<evidence type="ECO:0000313" key="4">
    <source>
        <dbReference type="EMBL" id="GMH60683.1"/>
    </source>
</evidence>
<sequence>MGIFMSRLFSSLFGGKEVRILILGLDNAGKTTILYRLQNESDAKQELSAMLQEEELASSILLVFANKQDQKGALNAQQISEGMGLPEIRDRQWSIQETSALKGKGLFEGFDWLVTCIKGATEG</sequence>
<dbReference type="SMART" id="SM00177">
    <property type="entry name" value="ARF"/>
    <property type="match status" value="1"/>
</dbReference>
<evidence type="ECO:0000256" key="1">
    <source>
        <dbReference type="ARBA" id="ARBA00022741"/>
    </source>
</evidence>
<dbReference type="InterPro" id="IPR024156">
    <property type="entry name" value="Small_GTPase_ARF"/>
</dbReference>
<organism evidence="4 5">
    <name type="scientific">Triparma retinervis</name>
    <dbReference type="NCBI Taxonomy" id="2557542"/>
    <lineage>
        <taxon>Eukaryota</taxon>
        <taxon>Sar</taxon>
        <taxon>Stramenopiles</taxon>
        <taxon>Ochrophyta</taxon>
        <taxon>Bolidophyceae</taxon>
        <taxon>Parmales</taxon>
        <taxon>Triparmaceae</taxon>
        <taxon>Triparma</taxon>
    </lineage>
</organism>
<evidence type="ECO:0000256" key="2">
    <source>
        <dbReference type="ARBA" id="ARBA00023134"/>
    </source>
</evidence>
<dbReference type="PANTHER" id="PTHR11711">
    <property type="entry name" value="ADP RIBOSYLATION FACTOR-RELATED"/>
    <property type="match status" value="1"/>
</dbReference>
<dbReference type="SUPFAM" id="SSF52540">
    <property type="entry name" value="P-loop containing nucleoside triphosphate hydrolases"/>
    <property type="match status" value="1"/>
</dbReference>
<dbReference type="Proteomes" id="UP001165082">
    <property type="component" value="Unassembled WGS sequence"/>
</dbReference>
<dbReference type="InterPro" id="IPR027417">
    <property type="entry name" value="P-loop_NTPase"/>
</dbReference>
<reference evidence="4" key="1">
    <citation type="submission" date="2022-07" db="EMBL/GenBank/DDBJ databases">
        <title>Genome analysis of Parmales, a sister group of diatoms, reveals the evolutionary specialization of diatoms from phago-mixotrophs to photoautotrophs.</title>
        <authorList>
            <person name="Ban H."/>
            <person name="Sato S."/>
            <person name="Yoshikawa S."/>
            <person name="Kazumasa Y."/>
            <person name="Nakamura Y."/>
            <person name="Ichinomiya M."/>
            <person name="Saitoh K."/>
            <person name="Sato N."/>
            <person name="Blanc-Mathieu R."/>
            <person name="Endo H."/>
            <person name="Kuwata A."/>
            <person name="Ogata H."/>
        </authorList>
    </citation>
    <scope>NUCLEOTIDE SEQUENCE</scope>
</reference>
<evidence type="ECO:0000256" key="3">
    <source>
        <dbReference type="PIRSR" id="PIRSR606689-1"/>
    </source>
</evidence>
<gene>
    <name evidence="4" type="ORF">TrRE_jg3868</name>
</gene>
<dbReference type="GO" id="GO:0003924">
    <property type="term" value="F:GTPase activity"/>
    <property type="evidence" value="ECO:0007669"/>
    <property type="project" value="InterPro"/>
</dbReference>
<protein>
    <submittedName>
        <fullName evidence="4">Uncharacterized protein</fullName>
    </submittedName>
</protein>